<comment type="caution">
    <text evidence="2">The sequence shown here is derived from an EMBL/GenBank/DDBJ whole genome shotgun (WGS) entry which is preliminary data.</text>
</comment>
<evidence type="ECO:0000259" key="1">
    <source>
        <dbReference type="Pfam" id="PF13976"/>
    </source>
</evidence>
<proteinExistence type="predicted"/>
<dbReference type="Proteomes" id="UP001152523">
    <property type="component" value="Unassembled WGS sequence"/>
</dbReference>
<protein>
    <recommendedName>
        <fullName evidence="1">GAG-pre-integrase domain-containing protein</fullName>
    </recommendedName>
</protein>
<dbReference type="EMBL" id="CAMAPF010000021">
    <property type="protein sequence ID" value="CAH9072174.1"/>
    <property type="molecule type" value="Genomic_DNA"/>
</dbReference>
<name>A0AAV0CGE4_9ASTE</name>
<keyword evidence="3" id="KW-1185">Reference proteome</keyword>
<feature type="non-terminal residue" evidence="2">
    <location>
        <position position="99"/>
    </location>
</feature>
<gene>
    <name evidence="2" type="ORF">CEPIT_LOCUS4226</name>
</gene>
<dbReference type="Pfam" id="PF13976">
    <property type="entry name" value="gag_pre-integrs"/>
    <property type="match status" value="1"/>
</dbReference>
<feature type="domain" description="GAG-pre-integrase" evidence="1">
    <location>
        <begin position="41"/>
        <end position="93"/>
    </location>
</feature>
<accession>A0AAV0CGE4</accession>
<reference evidence="2" key="1">
    <citation type="submission" date="2022-07" db="EMBL/GenBank/DDBJ databases">
        <authorList>
            <person name="Macas J."/>
            <person name="Novak P."/>
            <person name="Neumann P."/>
        </authorList>
    </citation>
    <scope>NUCLEOTIDE SEQUENCE</scope>
</reference>
<organism evidence="2 3">
    <name type="scientific">Cuscuta epithymum</name>
    <dbReference type="NCBI Taxonomy" id="186058"/>
    <lineage>
        <taxon>Eukaryota</taxon>
        <taxon>Viridiplantae</taxon>
        <taxon>Streptophyta</taxon>
        <taxon>Embryophyta</taxon>
        <taxon>Tracheophyta</taxon>
        <taxon>Spermatophyta</taxon>
        <taxon>Magnoliopsida</taxon>
        <taxon>eudicotyledons</taxon>
        <taxon>Gunneridae</taxon>
        <taxon>Pentapetalae</taxon>
        <taxon>asterids</taxon>
        <taxon>lamiids</taxon>
        <taxon>Solanales</taxon>
        <taxon>Convolvulaceae</taxon>
        <taxon>Cuscuteae</taxon>
        <taxon>Cuscuta</taxon>
        <taxon>Cuscuta subgen. Cuscuta</taxon>
    </lineage>
</organism>
<dbReference type="AlphaFoldDB" id="A0AAV0CGE4"/>
<evidence type="ECO:0000313" key="2">
    <source>
        <dbReference type="EMBL" id="CAH9072174.1"/>
    </source>
</evidence>
<evidence type="ECO:0000313" key="3">
    <source>
        <dbReference type="Proteomes" id="UP001152523"/>
    </source>
</evidence>
<sequence length="99" mass="11067">MFLIPGMTRSLLVMVIAFLLHIRVRDLITGAPLLHGPVKDGLYEWPTSPKQPVLAFSGVKVTPHQWHSRLGHPSSKILRHIFSTSQLQINDVSSLAFNC</sequence>
<dbReference type="InterPro" id="IPR025724">
    <property type="entry name" value="GAG-pre-integrase_dom"/>
</dbReference>